<feature type="region of interest" description="Disordered" evidence="1">
    <location>
        <begin position="65"/>
        <end position="115"/>
    </location>
</feature>
<evidence type="ECO:0000313" key="2">
    <source>
        <dbReference type="EMBL" id="GAA0147892.1"/>
    </source>
</evidence>
<organism evidence="2 3">
    <name type="scientific">Lithospermum erythrorhizon</name>
    <name type="common">Purple gromwell</name>
    <name type="synonym">Lithospermum officinale var. erythrorhizon</name>
    <dbReference type="NCBI Taxonomy" id="34254"/>
    <lineage>
        <taxon>Eukaryota</taxon>
        <taxon>Viridiplantae</taxon>
        <taxon>Streptophyta</taxon>
        <taxon>Embryophyta</taxon>
        <taxon>Tracheophyta</taxon>
        <taxon>Spermatophyta</taxon>
        <taxon>Magnoliopsida</taxon>
        <taxon>eudicotyledons</taxon>
        <taxon>Gunneridae</taxon>
        <taxon>Pentapetalae</taxon>
        <taxon>asterids</taxon>
        <taxon>lamiids</taxon>
        <taxon>Boraginales</taxon>
        <taxon>Boraginaceae</taxon>
        <taxon>Boraginoideae</taxon>
        <taxon>Lithospermeae</taxon>
        <taxon>Lithospermum</taxon>
    </lineage>
</organism>
<evidence type="ECO:0000256" key="1">
    <source>
        <dbReference type="SAM" id="MobiDB-lite"/>
    </source>
</evidence>
<comment type="caution">
    <text evidence="2">The sequence shown here is derived from an EMBL/GenBank/DDBJ whole genome shotgun (WGS) entry which is preliminary data.</text>
</comment>
<keyword evidence="3" id="KW-1185">Reference proteome</keyword>
<evidence type="ECO:0000313" key="3">
    <source>
        <dbReference type="Proteomes" id="UP001454036"/>
    </source>
</evidence>
<protein>
    <submittedName>
        <fullName evidence="2">Uncharacterized protein</fullName>
    </submittedName>
</protein>
<gene>
    <name evidence="2" type="ORF">LIER_36605</name>
</gene>
<sequence>MKNALLDIKLRSLIISELTQGQEMAKQLKMNLSTPSSSPEVCDILVNKIIDSYDRALTMVKPVDAMQGGYRDTINPPTDSTLVANRAPESPPSPIGSPRSQDISDASKKRKAMPR</sequence>
<accession>A0AAV3P899</accession>
<dbReference type="AlphaFoldDB" id="A0AAV3P899"/>
<dbReference type="EMBL" id="BAABME010016894">
    <property type="protein sequence ID" value="GAA0147892.1"/>
    <property type="molecule type" value="Genomic_DNA"/>
</dbReference>
<proteinExistence type="predicted"/>
<name>A0AAV3P899_LITER</name>
<dbReference type="Proteomes" id="UP001454036">
    <property type="component" value="Unassembled WGS sequence"/>
</dbReference>
<reference evidence="2 3" key="1">
    <citation type="submission" date="2024-01" db="EMBL/GenBank/DDBJ databases">
        <title>The complete chloroplast genome sequence of Lithospermum erythrorhizon: insights into the phylogenetic relationship among Boraginaceae species and the maternal lineages of purple gromwells.</title>
        <authorList>
            <person name="Okada T."/>
            <person name="Watanabe K."/>
        </authorList>
    </citation>
    <scope>NUCLEOTIDE SEQUENCE [LARGE SCALE GENOMIC DNA]</scope>
</reference>